<dbReference type="EMBL" id="JABBFX010000008">
    <property type="protein sequence ID" value="NML48724.1"/>
    <property type="molecule type" value="Genomic_DNA"/>
</dbReference>
<gene>
    <name evidence="2" type="ORF">HHL11_33625</name>
</gene>
<sequence>MHASQGPAQTLAQKLIARASGRSHVAPGEIVSSKVDLAMFHDSSGPRRLKPMLEELGAQIWDKDRIVLVMDHYVPEQDDDSRKIVRIARDWAAEQKLPHVYDSIGICHVVLPQKGH</sequence>
<proteinExistence type="predicted"/>
<dbReference type="InterPro" id="IPR015931">
    <property type="entry name" value="Acnase/IPM_dHydase_lsu_aba_1/3"/>
</dbReference>
<dbReference type="InterPro" id="IPR036008">
    <property type="entry name" value="Aconitase_4Fe-4S_dom"/>
</dbReference>
<reference evidence="2 3" key="1">
    <citation type="submission" date="2020-04" db="EMBL/GenBank/DDBJ databases">
        <title>Ramlibacter sp. G-1-2-2 isolated from soil.</title>
        <authorList>
            <person name="Dahal R.H."/>
        </authorList>
    </citation>
    <scope>NUCLEOTIDE SEQUENCE [LARGE SCALE GENOMIC DNA]</scope>
    <source>
        <strain evidence="2 3">G-1-2-2</strain>
    </source>
</reference>
<organism evidence="2 3">
    <name type="scientific">Ramlibacter agri</name>
    <dbReference type="NCBI Taxonomy" id="2728837"/>
    <lineage>
        <taxon>Bacteria</taxon>
        <taxon>Pseudomonadati</taxon>
        <taxon>Pseudomonadota</taxon>
        <taxon>Betaproteobacteria</taxon>
        <taxon>Burkholderiales</taxon>
        <taxon>Comamonadaceae</taxon>
        <taxon>Ramlibacter</taxon>
    </lineage>
</organism>
<dbReference type="AlphaFoldDB" id="A0A848HE13"/>
<dbReference type="PANTHER" id="PTHR43822:SF2">
    <property type="entry name" value="HOMOACONITASE, MITOCHONDRIAL"/>
    <property type="match status" value="1"/>
</dbReference>
<comment type="caution">
    <text evidence="2">The sequence shown here is derived from an EMBL/GenBank/DDBJ whole genome shotgun (WGS) entry which is preliminary data.</text>
</comment>
<evidence type="ECO:0000313" key="2">
    <source>
        <dbReference type="EMBL" id="NML48724.1"/>
    </source>
</evidence>
<dbReference type="Gene3D" id="3.30.499.10">
    <property type="entry name" value="Aconitase, domain 3"/>
    <property type="match status" value="1"/>
</dbReference>
<keyword evidence="1" id="KW-0408">Iron</keyword>
<accession>A0A848HE13</accession>
<dbReference type="PANTHER" id="PTHR43822">
    <property type="entry name" value="HOMOACONITASE, MITOCHONDRIAL-RELATED"/>
    <property type="match status" value="1"/>
</dbReference>
<dbReference type="Proteomes" id="UP000541185">
    <property type="component" value="Unassembled WGS sequence"/>
</dbReference>
<dbReference type="SUPFAM" id="SSF53732">
    <property type="entry name" value="Aconitase iron-sulfur domain"/>
    <property type="match status" value="1"/>
</dbReference>
<feature type="non-terminal residue" evidence="2">
    <location>
        <position position="116"/>
    </location>
</feature>
<keyword evidence="3" id="KW-1185">Reference proteome</keyword>
<evidence type="ECO:0000313" key="3">
    <source>
        <dbReference type="Proteomes" id="UP000541185"/>
    </source>
</evidence>
<evidence type="ECO:0000256" key="1">
    <source>
        <dbReference type="ARBA" id="ARBA00023004"/>
    </source>
</evidence>
<protein>
    <submittedName>
        <fullName evidence="2">3-isopropylmalate dehydratase</fullName>
    </submittedName>
</protein>
<name>A0A848HE13_9BURK</name>
<dbReference type="InterPro" id="IPR050067">
    <property type="entry name" value="IPM_dehydratase_rel_enz"/>
</dbReference>